<sequence>MAKQRHLNNAPIREAIIDFRVKLPSEFRVSEFLSLKEQIGDRFPKFKERRLFKGEFKIAPGRPVSTTTEGQGLHGYFFITDDEKKIAQFRIDGFTFSRLKPYTYWEEIFNEAKDLWTLYVEAANPQSVARIAVRYINQLDIPFPITDFSTFLTAPPNIPDSLSCVISGFLTKITTCFPELDIMANVIQALEKSKEANHISLILDIDVYKSQDFSPDSQDMWSFFEQFHELKNRIFFQSITEETARLFE</sequence>
<evidence type="ECO:0000313" key="2">
    <source>
        <dbReference type="Proteomes" id="UP000650524"/>
    </source>
</evidence>
<proteinExistence type="predicted"/>
<dbReference type="EMBL" id="JACNJD010000217">
    <property type="protein sequence ID" value="MBC8177554.1"/>
    <property type="molecule type" value="Genomic_DNA"/>
</dbReference>
<dbReference type="AlphaFoldDB" id="A0A8J6N145"/>
<organism evidence="1 2">
    <name type="scientific">Candidatus Desulfacyla euxinica</name>
    <dbReference type="NCBI Taxonomy" id="2841693"/>
    <lineage>
        <taxon>Bacteria</taxon>
        <taxon>Deltaproteobacteria</taxon>
        <taxon>Candidatus Desulfacyla</taxon>
    </lineage>
</organism>
<accession>A0A8J6N145</accession>
<dbReference type="InterPro" id="IPR026349">
    <property type="entry name" value="CHP04255"/>
</dbReference>
<protein>
    <submittedName>
        <fullName evidence="1">TIGR04255 family protein</fullName>
    </submittedName>
</protein>
<gene>
    <name evidence="1" type="ORF">H8E19_09120</name>
</gene>
<comment type="caution">
    <text evidence="1">The sequence shown here is derived from an EMBL/GenBank/DDBJ whole genome shotgun (WGS) entry which is preliminary data.</text>
</comment>
<evidence type="ECO:0000313" key="1">
    <source>
        <dbReference type="EMBL" id="MBC8177554.1"/>
    </source>
</evidence>
<name>A0A8J6N145_9DELT</name>
<dbReference type="NCBIfam" id="TIGR04255">
    <property type="entry name" value="sporadTIGR04255"/>
    <property type="match status" value="1"/>
</dbReference>
<dbReference type="Proteomes" id="UP000650524">
    <property type="component" value="Unassembled WGS sequence"/>
</dbReference>
<reference evidence="1 2" key="1">
    <citation type="submission" date="2020-08" db="EMBL/GenBank/DDBJ databases">
        <title>Bridging the membrane lipid divide: bacteria of the FCB group superphylum have the potential to synthesize archaeal ether lipids.</title>
        <authorList>
            <person name="Villanueva L."/>
            <person name="Von Meijenfeldt F.A.B."/>
            <person name="Westbye A.B."/>
            <person name="Yadav S."/>
            <person name="Hopmans E.C."/>
            <person name="Dutilh B.E."/>
            <person name="Sinninghe Damste J.S."/>
        </authorList>
    </citation>
    <scope>NUCLEOTIDE SEQUENCE [LARGE SCALE GENOMIC DNA]</scope>
    <source>
        <strain evidence="1">NIOZ-UU27</strain>
    </source>
</reference>